<feature type="non-terminal residue" evidence="6">
    <location>
        <position position="1"/>
    </location>
</feature>
<organism evidence="6">
    <name type="scientific">marine sediment metagenome</name>
    <dbReference type="NCBI Taxonomy" id="412755"/>
    <lineage>
        <taxon>unclassified sequences</taxon>
        <taxon>metagenomes</taxon>
        <taxon>ecological metagenomes</taxon>
    </lineage>
</organism>
<comment type="similarity">
    <text evidence="2">Belongs to the bacterial solute-binding protein 5 family.</text>
</comment>
<dbReference type="PANTHER" id="PTHR30290:SF10">
    <property type="entry name" value="PERIPLASMIC OLIGOPEPTIDE-BINDING PROTEIN-RELATED"/>
    <property type="match status" value="1"/>
</dbReference>
<evidence type="ECO:0000256" key="1">
    <source>
        <dbReference type="ARBA" id="ARBA00004196"/>
    </source>
</evidence>
<keyword evidence="4" id="KW-0732">Signal</keyword>
<dbReference type="InterPro" id="IPR039424">
    <property type="entry name" value="SBP_5"/>
</dbReference>
<evidence type="ECO:0000259" key="5">
    <source>
        <dbReference type="Pfam" id="PF00496"/>
    </source>
</evidence>
<dbReference type="GO" id="GO:0030313">
    <property type="term" value="C:cell envelope"/>
    <property type="evidence" value="ECO:0007669"/>
    <property type="project" value="UniProtKB-SubCell"/>
</dbReference>
<evidence type="ECO:0000256" key="4">
    <source>
        <dbReference type="ARBA" id="ARBA00022729"/>
    </source>
</evidence>
<dbReference type="Pfam" id="PF00496">
    <property type="entry name" value="SBP_bac_5"/>
    <property type="match status" value="1"/>
</dbReference>
<comment type="caution">
    <text evidence="6">The sequence shown here is derived from an EMBL/GenBank/DDBJ whole genome shotgun (WGS) entry which is preliminary data.</text>
</comment>
<evidence type="ECO:0000256" key="3">
    <source>
        <dbReference type="ARBA" id="ARBA00022448"/>
    </source>
</evidence>
<name>X1CMD6_9ZZZZ</name>
<gene>
    <name evidence="6" type="ORF">S01H4_57743</name>
</gene>
<dbReference type="Gene3D" id="3.90.76.10">
    <property type="entry name" value="Dipeptide-binding Protein, Domain 1"/>
    <property type="match status" value="1"/>
</dbReference>
<reference evidence="6" key="1">
    <citation type="journal article" date="2014" name="Front. Microbiol.">
        <title>High frequency of phylogenetically diverse reductive dehalogenase-homologous genes in deep subseafloor sedimentary metagenomes.</title>
        <authorList>
            <person name="Kawai M."/>
            <person name="Futagami T."/>
            <person name="Toyoda A."/>
            <person name="Takaki Y."/>
            <person name="Nishi S."/>
            <person name="Hori S."/>
            <person name="Arai W."/>
            <person name="Tsubouchi T."/>
            <person name="Morono Y."/>
            <person name="Uchiyama I."/>
            <person name="Ito T."/>
            <person name="Fujiyama A."/>
            <person name="Inagaki F."/>
            <person name="Takami H."/>
        </authorList>
    </citation>
    <scope>NUCLEOTIDE SEQUENCE</scope>
    <source>
        <strain evidence="6">Expedition CK06-06</strain>
    </source>
</reference>
<proteinExistence type="inferred from homology"/>
<dbReference type="SUPFAM" id="SSF53850">
    <property type="entry name" value="Periplasmic binding protein-like II"/>
    <property type="match status" value="1"/>
</dbReference>
<feature type="domain" description="Solute-binding protein family 5" evidence="5">
    <location>
        <begin position="1"/>
        <end position="108"/>
    </location>
</feature>
<dbReference type="AlphaFoldDB" id="X1CMD6"/>
<dbReference type="GO" id="GO:1904680">
    <property type="term" value="F:peptide transmembrane transporter activity"/>
    <property type="evidence" value="ECO:0007669"/>
    <property type="project" value="TreeGrafter"/>
</dbReference>
<comment type="subcellular location">
    <subcellularLocation>
        <location evidence="1">Cell envelope</location>
    </subcellularLocation>
</comment>
<dbReference type="InterPro" id="IPR000914">
    <property type="entry name" value="SBP_5_dom"/>
</dbReference>
<evidence type="ECO:0000313" key="6">
    <source>
        <dbReference type="EMBL" id="GAH09566.1"/>
    </source>
</evidence>
<dbReference type="EMBL" id="BART01033642">
    <property type="protein sequence ID" value="GAH09566.1"/>
    <property type="molecule type" value="Genomic_DNA"/>
</dbReference>
<dbReference type="GO" id="GO:0015833">
    <property type="term" value="P:peptide transport"/>
    <property type="evidence" value="ECO:0007669"/>
    <property type="project" value="TreeGrafter"/>
</dbReference>
<evidence type="ECO:0000256" key="2">
    <source>
        <dbReference type="ARBA" id="ARBA00005695"/>
    </source>
</evidence>
<dbReference type="PANTHER" id="PTHR30290">
    <property type="entry name" value="PERIPLASMIC BINDING COMPONENT OF ABC TRANSPORTER"/>
    <property type="match status" value="1"/>
</dbReference>
<protein>
    <recommendedName>
        <fullName evidence="5">Solute-binding protein family 5 domain-containing protein</fullName>
    </recommendedName>
</protein>
<dbReference type="Gene3D" id="3.40.190.10">
    <property type="entry name" value="Periplasmic binding protein-like II"/>
    <property type="match status" value="1"/>
</dbReference>
<keyword evidence="3" id="KW-0813">Transport</keyword>
<sequence>TLVVELEEPTSFFLQLLTYVIAFPIPQHLVEVEGEAWTEVSSIVTNGPFKLAAWDRGESAVFERNPGYHGRFFGNLERVEASFFTGEEQNLLDKYEKDNIDLLHLIRPYSRGSIGASSTRMRSACWYSSIRFS</sequence>
<accession>X1CMD6</accession>